<protein>
    <submittedName>
        <fullName evidence="2">Uncharacterized protein</fullName>
    </submittedName>
</protein>
<evidence type="ECO:0000313" key="3">
    <source>
        <dbReference type="Proteomes" id="UP000059188"/>
    </source>
</evidence>
<feature type="region of interest" description="Disordered" evidence="1">
    <location>
        <begin position="116"/>
        <end position="161"/>
    </location>
</feature>
<evidence type="ECO:0000313" key="2">
    <source>
        <dbReference type="EMBL" id="CEL62179.1"/>
    </source>
</evidence>
<gene>
    <name evidence="2" type="ORF">RSOLAG1IB_12515</name>
</gene>
<dbReference type="Proteomes" id="UP000059188">
    <property type="component" value="Unassembled WGS sequence"/>
</dbReference>
<evidence type="ECO:0000256" key="1">
    <source>
        <dbReference type="SAM" id="MobiDB-lite"/>
    </source>
</evidence>
<name>A0A0B7FZA4_THACB</name>
<organism evidence="2 3">
    <name type="scientific">Thanatephorus cucumeris (strain AG1-IB / isolate 7/3/14)</name>
    <name type="common">Lettuce bottom rot fungus</name>
    <name type="synonym">Rhizoctonia solani</name>
    <dbReference type="NCBI Taxonomy" id="1108050"/>
    <lineage>
        <taxon>Eukaryota</taxon>
        <taxon>Fungi</taxon>
        <taxon>Dikarya</taxon>
        <taxon>Basidiomycota</taxon>
        <taxon>Agaricomycotina</taxon>
        <taxon>Agaricomycetes</taxon>
        <taxon>Cantharellales</taxon>
        <taxon>Ceratobasidiaceae</taxon>
        <taxon>Rhizoctonia</taxon>
        <taxon>Rhizoctonia solani AG-1</taxon>
    </lineage>
</organism>
<proteinExistence type="predicted"/>
<dbReference type="EMBL" id="LN679723">
    <property type="protein sequence ID" value="CEL62179.1"/>
    <property type="molecule type" value="Genomic_DNA"/>
</dbReference>
<keyword evidence="3" id="KW-1185">Reference proteome</keyword>
<feature type="compositionally biased region" description="Polar residues" evidence="1">
    <location>
        <begin position="120"/>
        <end position="161"/>
    </location>
</feature>
<sequence length="161" mass="17382">MYIPISSRDSFNISYCPGNQTLCGQYLGVFEELIVERGERINVVFARCGGLIRVDESNGSRECSRLFDKSLHRLGSNPVVPTLTLPDLPVLSGFFPAIKQTLAASSFSSLAISAADHTRSPSSPTGLANTSPSARRPNKTSVSRHSPTSEPRTSSARPFLP</sequence>
<dbReference type="AlphaFoldDB" id="A0A0B7FZA4"/>
<reference evidence="2 3" key="1">
    <citation type="submission" date="2014-11" db="EMBL/GenBank/DDBJ databases">
        <authorList>
            <person name="Wibberg Daniel"/>
        </authorList>
    </citation>
    <scope>NUCLEOTIDE SEQUENCE [LARGE SCALE GENOMIC DNA]</scope>
    <source>
        <strain evidence="2">Rhizoctonia solani AG1-IB 7/3/14</strain>
    </source>
</reference>
<accession>A0A0B7FZA4</accession>